<protein>
    <submittedName>
        <fullName evidence="7">Sodium-dependent transporter</fullName>
    </submittedName>
</protein>
<keyword evidence="3 6" id="KW-0812">Transmembrane</keyword>
<proteinExistence type="predicted"/>
<evidence type="ECO:0000256" key="5">
    <source>
        <dbReference type="ARBA" id="ARBA00023136"/>
    </source>
</evidence>
<dbReference type="NCBIfam" id="NF037979">
    <property type="entry name" value="Na_transp"/>
    <property type="match status" value="1"/>
</dbReference>
<feature type="transmembrane region" description="Helical" evidence="6">
    <location>
        <begin position="21"/>
        <end position="38"/>
    </location>
</feature>
<dbReference type="SUPFAM" id="SSF161070">
    <property type="entry name" value="SNF-like"/>
    <property type="match status" value="1"/>
</dbReference>
<feature type="transmembrane region" description="Helical" evidence="6">
    <location>
        <begin position="159"/>
        <end position="177"/>
    </location>
</feature>
<dbReference type="PRINTS" id="PR00176">
    <property type="entry name" value="NANEUSMPORT"/>
</dbReference>
<dbReference type="PANTHER" id="PTHR42948:SF1">
    <property type="entry name" value="TRANSPORTER"/>
    <property type="match status" value="1"/>
</dbReference>
<dbReference type="Proteomes" id="UP001637996">
    <property type="component" value="Unassembled WGS sequence"/>
</dbReference>
<organism evidence="7 8">
    <name type="scientific">Anaerococcus martiniensis</name>
    <dbReference type="NCBI Taxonomy" id="3115615"/>
    <lineage>
        <taxon>Bacteria</taxon>
        <taxon>Bacillati</taxon>
        <taxon>Bacillota</taxon>
        <taxon>Tissierellia</taxon>
        <taxon>Tissierellales</taxon>
        <taxon>Peptoniphilaceae</taxon>
        <taxon>Anaerococcus</taxon>
    </lineage>
</organism>
<keyword evidence="4 6" id="KW-1133">Transmembrane helix</keyword>
<keyword evidence="5 6" id="KW-0472">Membrane</keyword>
<evidence type="ECO:0000256" key="4">
    <source>
        <dbReference type="ARBA" id="ARBA00022989"/>
    </source>
</evidence>
<feature type="transmembrane region" description="Helical" evidence="6">
    <location>
        <begin position="228"/>
        <end position="254"/>
    </location>
</feature>
<feature type="transmembrane region" description="Helical" evidence="6">
    <location>
        <begin position="423"/>
        <end position="448"/>
    </location>
</feature>
<sequence>MKTNKSEKFNNIDGFTGKLGFTLSSVGSAVGMGNIWRFPVMVSLFGGMSFLLPYFLFVILIASTGVIEEYSLGRLTGSGPVKAFSFATGQRGNKNIGKNLGIIPVLGSLALAIGYTAVMGWIFRYNFLAINGTLSSFAGDNSLIAMTFDQTASDFSNNFWIIVAGISSMIIMSFGIAKGIERANKFLMPILFILLLGLAIYIGTNPAASKGYQYIFSLNRDELIDPKLWVFAFGQAFFSLSIAGNGSVIYGSYLPKNEDIPSSAKNIAFFDTIAALLAAFVIIPAMAIGNADLTEGGPGLMFIYLVIVFNKMEAGKILMIIFYLAILFAGFSSIINLYEAPVAYVQEKFGLNRKRSAFLINGFGILAAILIQGIVGPWMDFVSIFIAPLGALLAGVMFFWILDKNLALSEVNKGRKKALGSWFYPLGKYLYCTLSILALVLGIIFGGIG</sequence>
<feature type="transmembrane region" description="Helical" evidence="6">
    <location>
        <begin position="44"/>
        <end position="67"/>
    </location>
</feature>
<feature type="transmembrane region" description="Helical" evidence="6">
    <location>
        <begin position="381"/>
        <end position="402"/>
    </location>
</feature>
<dbReference type="InterPro" id="IPR000175">
    <property type="entry name" value="Na/ntran_symport"/>
</dbReference>
<dbReference type="PANTHER" id="PTHR42948">
    <property type="entry name" value="TRANSPORTER"/>
    <property type="match status" value="1"/>
</dbReference>
<feature type="transmembrane region" description="Helical" evidence="6">
    <location>
        <begin position="317"/>
        <end position="338"/>
    </location>
</feature>
<feature type="transmembrane region" description="Helical" evidence="6">
    <location>
        <begin position="266"/>
        <end position="288"/>
    </location>
</feature>
<feature type="transmembrane region" description="Helical" evidence="6">
    <location>
        <begin position="186"/>
        <end position="208"/>
    </location>
</feature>
<comment type="subcellular location">
    <subcellularLocation>
        <location evidence="1">Membrane</location>
        <topology evidence="1">Multi-pass membrane protein</topology>
    </subcellularLocation>
</comment>
<feature type="transmembrane region" description="Helical" evidence="6">
    <location>
        <begin position="100"/>
        <end position="123"/>
    </location>
</feature>
<evidence type="ECO:0000256" key="6">
    <source>
        <dbReference type="SAM" id="Phobius"/>
    </source>
</evidence>
<evidence type="ECO:0000313" key="7">
    <source>
        <dbReference type="EMBL" id="MFO3665871.1"/>
    </source>
</evidence>
<accession>A0ABW9MB91</accession>
<gene>
    <name evidence="7" type="ORF">ACCQ41_06400</name>
</gene>
<evidence type="ECO:0000256" key="2">
    <source>
        <dbReference type="ARBA" id="ARBA00022448"/>
    </source>
</evidence>
<evidence type="ECO:0000313" key="8">
    <source>
        <dbReference type="Proteomes" id="UP001637996"/>
    </source>
</evidence>
<dbReference type="InterPro" id="IPR037272">
    <property type="entry name" value="SNS_sf"/>
</dbReference>
<dbReference type="RefSeq" id="WP_410031549.1">
    <property type="nucleotide sequence ID" value="NZ_JBGMEI010000009.1"/>
</dbReference>
<keyword evidence="8" id="KW-1185">Reference proteome</keyword>
<dbReference type="Pfam" id="PF00209">
    <property type="entry name" value="SNF"/>
    <property type="match status" value="2"/>
</dbReference>
<reference evidence="7 8" key="1">
    <citation type="journal article" date="2025" name="Anaerobe">
        <title>Description of Anaerococcus kampingiae sp. nov., Anaerococcus groningensis sp. nov., Anaerococcus martiniensis sp. nov., and Anaerococcus cruorum sp. nov., isolated from human clinical specimens.</title>
        <authorList>
            <person name="Boiten K.E."/>
            <person name="Meijer J."/>
            <person name="van Wezel E.M."/>
            <person name="Veloo A.C.M."/>
        </authorList>
    </citation>
    <scope>NUCLEOTIDE SEQUENCE [LARGE SCALE GENOMIC DNA]</scope>
    <source>
        <strain evidence="7 8">ENR0831</strain>
    </source>
</reference>
<dbReference type="CDD" id="cd10336">
    <property type="entry name" value="SLC6sbd_Tyt1-Like"/>
    <property type="match status" value="1"/>
</dbReference>
<dbReference type="InterPro" id="IPR047218">
    <property type="entry name" value="YocR/YhdH-like"/>
</dbReference>
<dbReference type="PROSITE" id="PS50267">
    <property type="entry name" value="NA_NEUROTRAN_SYMP_3"/>
    <property type="match status" value="1"/>
</dbReference>
<comment type="caution">
    <text evidence="7">The sequence shown here is derived from an EMBL/GenBank/DDBJ whole genome shotgun (WGS) entry which is preliminary data.</text>
</comment>
<evidence type="ECO:0000256" key="1">
    <source>
        <dbReference type="ARBA" id="ARBA00004141"/>
    </source>
</evidence>
<name>A0ABW9MB91_9FIRM</name>
<dbReference type="EMBL" id="JBGMEI010000009">
    <property type="protein sequence ID" value="MFO3665871.1"/>
    <property type="molecule type" value="Genomic_DNA"/>
</dbReference>
<keyword evidence="2" id="KW-0813">Transport</keyword>
<feature type="transmembrane region" description="Helical" evidence="6">
    <location>
        <begin position="358"/>
        <end position="375"/>
    </location>
</feature>
<evidence type="ECO:0000256" key="3">
    <source>
        <dbReference type="ARBA" id="ARBA00022692"/>
    </source>
</evidence>